<feature type="transmembrane region" description="Helical" evidence="6">
    <location>
        <begin position="545"/>
        <end position="566"/>
    </location>
</feature>
<comment type="subcellular location">
    <subcellularLocation>
        <location evidence="1">Membrane</location>
        <topology evidence="1">Multi-pass membrane protein</topology>
    </subcellularLocation>
</comment>
<gene>
    <name evidence="8" type="ORF">CNMCM8927_003503</name>
</gene>
<evidence type="ECO:0000313" key="9">
    <source>
        <dbReference type="Proteomes" id="UP000649114"/>
    </source>
</evidence>
<organism evidence="8 9">
    <name type="scientific">Aspergillus lentulus</name>
    <dbReference type="NCBI Taxonomy" id="293939"/>
    <lineage>
        <taxon>Eukaryota</taxon>
        <taxon>Fungi</taxon>
        <taxon>Dikarya</taxon>
        <taxon>Ascomycota</taxon>
        <taxon>Pezizomycotina</taxon>
        <taxon>Eurotiomycetes</taxon>
        <taxon>Eurotiomycetidae</taxon>
        <taxon>Eurotiales</taxon>
        <taxon>Aspergillaceae</taxon>
        <taxon>Aspergillus</taxon>
        <taxon>Aspergillus subgen. Fumigati</taxon>
    </lineage>
</organism>
<dbReference type="CDD" id="cd17323">
    <property type="entry name" value="MFS_Tpo1_MDR_like"/>
    <property type="match status" value="1"/>
</dbReference>
<keyword evidence="4 6" id="KW-0472">Membrane</keyword>
<feature type="transmembrane region" description="Helical" evidence="6">
    <location>
        <begin position="401"/>
        <end position="419"/>
    </location>
</feature>
<feature type="transmembrane region" description="Helical" evidence="6">
    <location>
        <begin position="431"/>
        <end position="451"/>
    </location>
</feature>
<reference evidence="8" key="2">
    <citation type="submission" date="2020-04" db="EMBL/GenBank/DDBJ databases">
        <authorList>
            <person name="Santos R.A.C."/>
            <person name="Steenwyk J.L."/>
            <person name="Rivero-Menendez O."/>
            <person name="Mead M.E."/>
            <person name="Silva L.P."/>
            <person name="Bastos R.W."/>
            <person name="Alastruey-Izquierdo A."/>
            <person name="Goldman G.H."/>
            <person name="Rokas A."/>
        </authorList>
    </citation>
    <scope>NUCLEOTIDE SEQUENCE</scope>
    <source>
        <strain evidence="8">CNM-CM8927</strain>
    </source>
</reference>
<feature type="transmembrane region" description="Helical" evidence="6">
    <location>
        <begin position="507"/>
        <end position="533"/>
    </location>
</feature>
<feature type="transmembrane region" description="Helical" evidence="6">
    <location>
        <begin position="368"/>
        <end position="389"/>
    </location>
</feature>
<feature type="transmembrane region" description="Helical" evidence="6">
    <location>
        <begin position="315"/>
        <end position="331"/>
    </location>
</feature>
<dbReference type="Pfam" id="PF07690">
    <property type="entry name" value="MFS_1"/>
    <property type="match status" value="1"/>
</dbReference>
<dbReference type="EMBL" id="JAAAPU010000209">
    <property type="protein sequence ID" value="KAF4200325.1"/>
    <property type="molecule type" value="Genomic_DNA"/>
</dbReference>
<keyword evidence="2 6" id="KW-0812">Transmembrane</keyword>
<dbReference type="InterPro" id="IPR011701">
    <property type="entry name" value="MFS"/>
</dbReference>
<feature type="transmembrane region" description="Helical" evidence="6">
    <location>
        <begin position="612"/>
        <end position="632"/>
    </location>
</feature>
<comment type="caution">
    <text evidence="8">The sequence shown here is derived from an EMBL/GenBank/DDBJ whole genome shotgun (WGS) entry which is preliminary data.</text>
</comment>
<feature type="transmembrane region" description="Helical" evidence="6">
    <location>
        <begin position="343"/>
        <end position="362"/>
    </location>
</feature>
<dbReference type="PROSITE" id="PS50850">
    <property type="entry name" value="MFS"/>
    <property type="match status" value="1"/>
</dbReference>
<dbReference type="InterPro" id="IPR036259">
    <property type="entry name" value="MFS_trans_sf"/>
</dbReference>
<sequence>MSSLRTRETSSTDSPAKYNEDKSDEVVYKAWDLFIYDIWVLGIVSTWAWGCSTTKYLLPQFRSNIGKNHLDIGSGTGYYLRKAGIPASTRLTLIDKERSALSVGLQRSGRADAHGIVADILEPLDLTDKFDSVSMYYLLHCIPATVEKKCGIFAHIKHNMTSDGVIHGANVLGRGVRKDNAFAAHIRRGVLRAGIFHNEEDNAYDFEHSLRQNFEKVETKDSLLYTYCLNEENMILKDLETGSGSQPHPDPDLVSWSGPDDQANPKNWPTKRKWIITVIVSLFAFLSPVSSSMVAPALGKLRDDLEIPTKIEVEMAMSIFILGYAVGPLFFSPLSELYGRSRILQGSNLFYLAWNLGCGFVTNRVEIFVFRFLAGVGGSAAMSVGGGTLSDIWDAEQRGKAVGIYSLAPLLGPVLGPIAGGWTAERTTWRWVFWATTIAAGCVQIAALVWLKETHALTLLRRKCHRLIKSTGNTQLHLDSQSQGKTPLRTLLTALQRPSRLLVTQPIVIIVALYMAYLFGLTYLVTVTLPVVWSEVYHESLGIGGLNYISLGLGAVIGVQGNIHFVDRIYRQLKEKNNGVGQPEFRLPSMFIGSVITPIGLFWYGWSVQAGAHWIMPNIGTAILSAGIMICLQSMQNYIIDSYTVFAASALAATVVLRSLAGFAFPLFAPYLYDRLDYGWGTSVLAFISIAVGIPSPFIFWYFGPKLRELSPYAKS</sequence>
<dbReference type="PANTHER" id="PTHR23502:SF143">
    <property type="entry name" value="MULTIDRUG TRANSPORTER, PUTATIVE (AFU_ORTHOLOGUE AFUA_7G04900)-RELATED"/>
    <property type="match status" value="1"/>
</dbReference>
<dbReference type="Proteomes" id="UP000649114">
    <property type="component" value="Unassembled WGS sequence"/>
</dbReference>
<dbReference type="Gene3D" id="1.20.1250.20">
    <property type="entry name" value="MFS general substrate transporter like domains"/>
    <property type="match status" value="1"/>
</dbReference>
<accession>A0AAN6BL13</accession>
<feature type="domain" description="Major facilitator superfamily (MFS) profile" evidence="7">
    <location>
        <begin position="276"/>
        <end position="708"/>
    </location>
</feature>
<evidence type="ECO:0000256" key="6">
    <source>
        <dbReference type="SAM" id="Phobius"/>
    </source>
</evidence>
<evidence type="ECO:0000256" key="2">
    <source>
        <dbReference type="ARBA" id="ARBA00022692"/>
    </source>
</evidence>
<evidence type="ECO:0000259" key="7">
    <source>
        <dbReference type="PROSITE" id="PS50850"/>
    </source>
</evidence>
<feature type="transmembrane region" description="Helical" evidence="6">
    <location>
        <begin position="587"/>
        <end position="606"/>
    </location>
</feature>
<dbReference type="Gene3D" id="3.40.50.150">
    <property type="entry name" value="Vaccinia Virus protein VP39"/>
    <property type="match status" value="1"/>
</dbReference>
<dbReference type="InterPro" id="IPR020846">
    <property type="entry name" value="MFS_dom"/>
</dbReference>
<feature type="transmembrane region" description="Helical" evidence="6">
    <location>
        <begin position="644"/>
        <end position="668"/>
    </location>
</feature>
<dbReference type="CDD" id="cd02440">
    <property type="entry name" value="AdoMet_MTases"/>
    <property type="match status" value="1"/>
</dbReference>
<reference evidence="8" key="1">
    <citation type="journal article" date="2020" name="bioRxiv">
        <title>Genomic and phenotypic heterogeneity of clinical isolates of the human pathogens Aspergillus fumigatus, Aspergillus lentulus and Aspergillus fumigatiaffinis.</title>
        <authorList>
            <person name="dos Santos R.A.C."/>
            <person name="Steenwyk J.L."/>
            <person name="Rivero-Menendez O."/>
            <person name="Mead M.E."/>
            <person name="Silva L.P."/>
            <person name="Bastos R.W."/>
            <person name="Alastruey-Izquierdo A."/>
            <person name="Goldman G.H."/>
            <person name="Rokas A."/>
        </authorList>
    </citation>
    <scope>NUCLEOTIDE SEQUENCE</scope>
    <source>
        <strain evidence="8">CNM-CM8927</strain>
    </source>
</reference>
<evidence type="ECO:0000313" key="8">
    <source>
        <dbReference type="EMBL" id="KAF4200325.1"/>
    </source>
</evidence>
<dbReference type="PANTHER" id="PTHR23502">
    <property type="entry name" value="MAJOR FACILITATOR SUPERFAMILY"/>
    <property type="match status" value="1"/>
</dbReference>
<proteinExistence type="predicted"/>
<dbReference type="InterPro" id="IPR029063">
    <property type="entry name" value="SAM-dependent_MTases_sf"/>
</dbReference>
<dbReference type="GO" id="GO:0022857">
    <property type="term" value="F:transmembrane transporter activity"/>
    <property type="evidence" value="ECO:0007669"/>
    <property type="project" value="InterPro"/>
</dbReference>
<dbReference type="SUPFAM" id="SSF53335">
    <property type="entry name" value="S-adenosyl-L-methionine-dependent methyltransferases"/>
    <property type="match status" value="1"/>
</dbReference>
<dbReference type="AlphaFoldDB" id="A0AAN6BL13"/>
<feature type="transmembrane region" description="Helical" evidence="6">
    <location>
        <begin position="680"/>
        <end position="703"/>
    </location>
</feature>
<protein>
    <recommendedName>
        <fullName evidence="7">Major facilitator superfamily (MFS) profile domain-containing protein</fullName>
    </recommendedName>
</protein>
<dbReference type="SUPFAM" id="SSF103473">
    <property type="entry name" value="MFS general substrate transporter"/>
    <property type="match status" value="1"/>
</dbReference>
<feature type="transmembrane region" description="Helical" evidence="6">
    <location>
        <begin position="274"/>
        <end position="295"/>
    </location>
</feature>
<evidence type="ECO:0000256" key="4">
    <source>
        <dbReference type="ARBA" id="ARBA00023136"/>
    </source>
</evidence>
<dbReference type="FunFam" id="1.20.1250.20:FF:000011">
    <property type="entry name" value="MFS multidrug transporter, putative"/>
    <property type="match status" value="1"/>
</dbReference>
<evidence type="ECO:0000256" key="1">
    <source>
        <dbReference type="ARBA" id="ARBA00004141"/>
    </source>
</evidence>
<evidence type="ECO:0000256" key="3">
    <source>
        <dbReference type="ARBA" id="ARBA00022989"/>
    </source>
</evidence>
<name>A0AAN6BL13_ASPLE</name>
<dbReference type="GO" id="GO:0016020">
    <property type="term" value="C:membrane"/>
    <property type="evidence" value="ECO:0007669"/>
    <property type="project" value="UniProtKB-SubCell"/>
</dbReference>
<keyword evidence="3 6" id="KW-1133">Transmembrane helix</keyword>
<feature type="region of interest" description="Disordered" evidence="5">
    <location>
        <begin position="239"/>
        <end position="263"/>
    </location>
</feature>
<evidence type="ECO:0000256" key="5">
    <source>
        <dbReference type="SAM" id="MobiDB-lite"/>
    </source>
</evidence>